<proteinExistence type="predicted"/>
<dbReference type="PATRIC" id="fig|1056511.3.peg.1851"/>
<reference evidence="1 2" key="1">
    <citation type="submission" date="2012-12" db="EMBL/GenBank/DDBJ databases">
        <title>Genome Assembly of Photobacterium sp. AK15.</title>
        <authorList>
            <person name="Khatri I."/>
            <person name="Vaidya B."/>
            <person name="Srinivas T.N.R."/>
            <person name="Subramanian S."/>
            <person name="Pinnaka A."/>
        </authorList>
    </citation>
    <scope>NUCLEOTIDE SEQUENCE [LARGE SCALE GENOMIC DNA]</scope>
    <source>
        <strain evidence="1 2">AK15</strain>
    </source>
</reference>
<sequence>MFSSSTNGLTFDAFAHSLGKNETARKMRAVWSTVSSL</sequence>
<dbReference type="EMBL" id="AMZO01000011">
    <property type="protein sequence ID" value="ELR66180.1"/>
    <property type="molecule type" value="Genomic_DNA"/>
</dbReference>
<evidence type="ECO:0000313" key="1">
    <source>
        <dbReference type="EMBL" id="ELR66180.1"/>
    </source>
</evidence>
<comment type="caution">
    <text evidence="1">The sequence shown here is derived from an EMBL/GenBank/DDBJ whole genome shotgun (WGS) entry which is preliminary data.</text>
</comment>
<organism evidence="1 2">
    <name type="scientific">Photobacterium marinum</name>
    <dbReference type="NCBI Taxonomy" id="1056511"/>
    <lineage>
        <taxon>Bacteria</taxon>
        <taxon>Pseudomonadati</taxon>
        <taxon>Pseudomonadota</taxon>
        <taxon>Gammaproteobacteria</taxon>
        <taxon>Vibrionales</taxon>
        <taxon>Vibrionaceae</taxon>
        <taxon>Photobacterium</taxon>
    </lineage>
</organism>
<dbReference type="AlphaFoldDB" id="L8JBG6"/>
<accession>L8JBG6</accession>
<dbReference type="Proteomes" id="UP000011134">
    <property type="component" value="Unassembled WGS sequence"/>
</dbReference>
<name>L8JBG6_9GAMM</name>
<evidence type="ECO:0000313" key="2">
    <source>
        <dbReference type="Proteomes" id="UP000011134"/>
    </source>
</evidence>
<gene>
    <name evidence="1" type="ORF">C942_00366</name>
</gene>
<keyword evidence="2" id="KW-1185">Reference proteome</keyword>
<protein>
    <submittedName>
        <fullName evidence="1">Uncharacterized protein</fullName>
    </submittedName>
</protein>